<gene>
    <name evidence="7" type="ORF">X801_07965</name>
</gene>
<dbReference type="EMBL" id="KV898244">
    <property type="protein sequence ID" value="OON16225.1"/>
    <property type="molecule type" value="Genomic_DNA"/>
</dbReference>
<comment type="similarity">
    <text evidence="2 6">Belongs to the glycosyltransferase 92 family.</text>
</comment>
<organism evidence="7 8">
    <name type="scientific">Opisthorchis viverrini</name>
    <name type="common">Southeast Asian liver fluke</name>
    <dbReference type="NCBI Taxonomy" id="6198"/>
    <lineage>
        <taxon>Eukaryota</taxon>
        <taxon>Metazoa</taxon>
        <taxon>Spiralia</taxon>
        <taxon>Lophotrochozoa</taxon>
        <taxon>Platyhelminthes</taxon>
        <taxon>Trematoda</taxon>
        <taxon>Digenea</taxon>
        <taxon>Opisthorchiida</taxon>
        <taxon>Opisthorchiata</taxon>
        <taxon>Opisthorchiidae</taxon>
        <taxon>Opisthorchis</taxon>
    </lineage>
</organism>
<dbReference type="Proteomes" id="UP000243686">
    <property type="component" value="Unassembled WGS sequence"/>
</dbReference>
<keyword evidence="8" id="KW-1185">Reference proteome</keyword>
<dbReference type="AlphaFoldDB" id="A0A1S8WP91"/>
<dbReference type="InterPro" id="IPR008166">
    <property type="entry name" value="Glyco_transf_92"/>
</dbReference>
<dbReference type="GO" id="GO:0016757">
    <property type="term" value="F:glycosyltransferase activity"/>
    <property type="evidence" value="ECO:0007669"/>
    <property type="project" value="UniProtKB-UniRule"/>
</dbReference>
<keyword evidence="5" id="KW-0472">Membrane</keyword>
<protein>
    <recommendedName>
        <fullName evidence="6">Glycosyltransferase family 92 protein</fullName>
        <ecNumber evidence="6">2.4.1.-</ecNumber>
    </recommendedName>
</protein>
<dbReference type="GO" id="GO:0016020">
    <property type="term" value="C:membrane"/>
    <property type="evidence" value="ECO:0007669"/>
    <property type="project" value="UniProtKB-SubCell"/>
</dbReference>
<dbReference type="Pfam" id="PF01697">
    <property type="entry name" value="Glyco_transf_92"/>
    <property type="match status" value="1"/>
</dbReference>
<evidence type="ECO:0000256" key="3">
    <source>
        <dbReference type="ARBA" id="ARBA00022676"/>
    </source>
</evidence>
<evidence type="ECO:0000256" key="4">
    <source>
        <dbReference type="ARBA" id="ARBA00022679"/>
    </source>
</evidence>
<evidence type="ECO:0000256" key="1">
    <source>
        <dbReference type="ARBA" id="ARBA00004370"/>
    </source>
</evidence>
<evidence type="ECO:0000256" key="5">
    <source>
        <dbReference type="ARBA" id="ARBA00023136"/>
    </source>
</evidence>
<dbReference type="EC" id="2.4.1.-" evidence="6"/>
<keyword evidence="3 6" id="KW-0328">Glycosyltransferase</keyword>
<reference evidence="7 8" key="1">
    <citation type="submission" date="2015-03" db="EMBL/GenBank/DDBJ databases">
        <title>Draft genome of the nematode, Opisthorchis viverrini.</title>
        <authorList>
            <person name="Mitreva M."/>
        </authorList>
    </citation>
    <scope>NUCLEOTIDE SEQUENCE [LARGE SCALE GENOMIC DNA]</scope>
    <source>
        <strain evidence="7">Khon Kaen</strain>
    </source>
</reference>
<evidence type="ECO:0000256" key="6">
    <source>
        <dbReference type="RuleBase" id="RU366017"/>
    </source>
</evidence>
<accession>A0A1S8WP91</accession>
<evidence type="ECO:0000313" key="8">
    <source>
        <dbReference type="Proteomes" id="UP000243686"/>
    </source>
</evidence>
<comment type="subcellular location">
    <subcellularLocation>
        <location evidence="1">Membrane</location>
    </subcellularLocation>
</comment>
<sequence>SLQGGLRLTSTGRRRLCSRSGYPFHFDALEEYKGKYRGYTAYCPIANDIQHVGDRNRLFILLHIEPGSRTVQLPVQTGRISANSHAQTKHRISMCMTPWFKTETFDPRFIVEYIEMQREMGVTQMVIYLTENPHPRVKQVLSSYTSRENSLGVASNQMFELKLVN</sequence>
<proteinExistence type="inferred from homology"/>
<evidence type="ECO:0000256" key="2">
    <source>
        <dbReference type="ARBA" id="ARBA00007647"/>
    </source>
</evidence>
<feature type="non-terminal residue" evidence="7">
    <location>
        <position position="1"/>
    </location>
</feature>
<feature type="non-terminal residue" evidence="7">
    <location>
        <position position="165"/>
    </location>
</feature>
<keyword evidence="4 6" id="KW-0808">Transferase</keyword>
<evidence type="ECO:0000313" key="7">
    <source>
        <dbReference type="EMBL" id="OON16225.1"/>
    </source>
</evidence>
<name>A0A1S8WP91_OPIVI</name>